<dbReference type="Proteomes" id="UP001470230">
    <property type="component" value="Unassembled WGS sequence"/>
</dbReference>
<sequence length="1369" mass="157454">MSVDVSQLLAELDESISTHFIDKAITGINSISSKIQISDILSTDQDSVVQYFTNIYKHIIHLPSVSKQKSFISCLNSFQNHWNALISSLNPLSFLKICKQLYDSGLTEYLFLFITPAVRSVLQIEENSTYTEMIEKILEVVDIEQIVTIPSEIWHALVTALSIEQVEKLIDFYISKNKNEKGVLILASKERSKLYEKVFINATMDFICKFIISIPKKAHFDVLTISSRIAETIIIEGYNPEIAFDMIPFVVKGEPDEVEQSAFYPFWPSIIEYLQKKESVSALFALQSGYKAKLVKDSEIIQFLKLEEKTDLRYRLASFQISLEMIECEEIQPKLFNIIHDISMTRGNAMLCCLVDHLPTIFNTLVAHDEDYAYDIVNTIMNPIPYDQFLPPFILRFLNSNVVPNPRDSRFKFNVETVIYKYMNLSVNVTSEIKNLMKKIDMKIDMLKVDWFDLPLSNSVTLVDDVCPDLLLEIISCDTLHISFLPNIIDKLTQICVRDDRSGTFYNNKTTDTRHVFDITVSTLFKIVSLLGLHLDDELKKRNQKPFPIGATYMGDLYINGCIKFLSEPIAPSFLGAFIRSMVHLIVSLIAAENEREKLNSNLVPALLIVAKFISAFMVDQTLAILSKVKALVEDQDLEFFRQIEADAVNSSSLAHSRAVTEYLIAERGAEEAVKTSKEKALKAASIDFLIAKKLAPYLEQPLPEFRTFQAFEGVEKHAEWVQQCREHFDEDQWITAPANHKAKAQEKEEEEERNENENNEKAEDDEKSFKFDEEAKEAEKGIDGFLDGSKYSIISFLNFNSNRMKLASVSQSTSLEDIEEFAMKNSSDQRLVLGFFYYSLCHGYHTPKYNEWLKLITIDDTDLSLYTASLFLSSLVGKDKANLHLNLTYDETVNEPLNFTFDEFSEELKELILNGLKTIGYYVISKQLLTFAFQHETSTRWFFIRSVISLDCDHFKDTALIYAEFTDKKQLTTVYKPFFDGFNASNSFEALISIFKSLTKIYFVPEQSLLIDTKHLPLVHDALHSLKLSVPYPPPITIEKEIIDSLLNALSRQKYFPITFFTFFSHSRLTDGQFNIVKDLLSPKTRSASNFFNYLLPSAYFSDTFPLDDQGNIATDSSSSPRKRRPSLDLEPEQLNQIVSFVDKDTAIHFSNKPPSFSRAFYRSLMLPFMPILPQKLIVEVKDLLCEVFPPFSYNALNMWPNLNDIDQIIFQKYPEDILEHFQVISCETIDIFKSVMNDPLFDKKGEVTDQLLRTSLKMESNVTFAVNVCDALISLDLDLNELFHRKEIVNSPQFCLFCVLYRRLLRKKVKVSENFTAEIKDLLHSEERKDLFSTMDQHETIYQIIHNLFSDNGESKVKWSKKHFFKP</sequence>
<name>A0ABR2K729_9EUKA</name>
<gene>
    <name evidence="2" type="ORF">M9Y10_042060</name>
</gene>
<evidence type="ECO:0000313" key="2">
    <source>
        <dbReference type="EMBL" id="KAK8886596.1"/>
    </source>
</evidence>
<evidence type="ECO:0000256" key="1">
    <source>
        <dbReference type="SAM" id="MobiDB-lite"/>
    </source>
</evidence>
<organism evidence="2 3">
    <name type="scientific">Tritrichomonas musculus</name>
    <dbReference type="NCBI Taxonomy" id="1915356"/>
    <lineage>
        <taxon>Eukaryota</taxon>
        <taxon>Metamonada</taxon>
        <taxon>Parabasalia</taxon>
        <taxon>Tritrichomonadida</taxon>
        <taxon>Tritrichomonadidae</taxon>
        <taxon>Tritrichomonas</taxon>
    </lineage>
</organism>
<evidence type="ECO:0000313" key="3">
    <source>
        <dbReference type="Proteomes" id="UP001470230"/>
    </source>
</evidence>
<protein>
    <submittedName>
        <fullName evidence="2">Uncharacterized protein</fullName>
    </submittedName>
</protein>
<accession>A0ABR2K729</accession>
<comment type="caution">
    <text evidence="2">The sequence shown here is derived from an EMBL/GenBank/DDBJ whole genome shotgun (WGS) entry which is preliminary data.</text>
</comment>
<reference evidence="2 3" key="1">
    <citation type="submission" date="2024-04" db="EMBL/GenBank/DDBJ databases">
        <title>Tritrichomonas musculus Genome.</title>
        <authorList>
            <person name="Alves-Ferreira E."/>
            <person name="Grigg M."/>
            <person name="Lorenzi H."/>
            <person name="Galac M."/>
        </authorList>
    </citation>
    <scope>NUCLEOTIDE SEQUENCE [LARGE SCALE GENOMIC DNA]</scope>
    <source>
        <strain evidence="2 3">EAF2021</strain>
    </source>
</reference>
<keyword evidence="3" id="KW-1185">Reference proteome</keyword>
<dbReference type="EMBL" id="JAPFFF010000007">
    <property type="protein sequence ID" value="KAK8886596.1"/>
    <property type="molecule type" value="Genomic_DNA"/>
</dbReference>
<proteinExistence type="predicted"/>
<feature type="region of interest" description="Disordered" evidence="1">
    <location>
        <begin position="733"/>
        <end position="770"/>
    </location>
</feature>